<dbReference type="PANTHER" id="PTHR43298">
    <property type="entry name" value="MULTIDRUG RESISTANCE PROTEIN NORM-RELATED"/>
    <property type="match status" value="1"/>
</dbReference>
<dbReference type="PANTHER" id="PTHR43298:SF2">
    <property type="entry name" value="FMN_FAD EXPORTER YEEO-RELATED"/>
    <property type="match status" value="1"/>
</dbReference>
<evidence type="ECO:0000256" key="5">
    <source>
        <dbReference type="ARBA" id="ARBA00022692"/>
    </source>
</evidence>
<protein>
    <recommendedName>
        <fullName evidence="9">Multidrug-efflux transporter</fullName>
    </recommendedName>
</protein>
<feature type="transmembrane region" description="Helical" evidence="10">
    <location>
        <begin position="246"/>
        <end position="269"/>
    </location>
</feature>
<name>A0ABU6K643_9RHOO</name>
<feature type="transmembrane region" description="Helical" evidence="10">
    <location>
        <begin position="322"/>
        <end position="342"/>
    </location>
</feature>
<dbReference type="Pfam" id="PF01554">
    <property type="entry name" value="MatE"/>
    <property type="match status" value="2"/>
</dbReference>
<keyword evidence="12" id="KW-1185">Reference proteome</keyword>
<evidence type="ECO:0000313" key="12">
    <source>
        <dbReference type="Proteomes" id="UP001331561"/>
    </source>
</evidence>
<feature type="transmembrane region" description="Helical" evidence="10">
    <location>
        <begin position="194"/>
        <end position="218"/>
    </location>
</feature>
<evidence type="ECO:0000256" key="1">
    <source>
        <dbReference type="ARBA" id="ARBA00004429"/>
    </source>
</evidence>
<feature type="transmembrane region" description="Helical" evidence="10">
    <location>
        <begin position="354"/>
        <end position="372"/>
    </location>
</feature>
<keyword evidence="3" id="KW-0050">Antiport</keyword>
<keyword evidence="2" id="KW-0813">Transport</keyword>
<gene>
    <name evidence="11" type="ORF">VVD49_12050</name>
</gene>
<evidence type="ECO:0000256" key="4">
    <source>
        <dbReference type="ARBA" id="ARBA00022475"/>
    </source>
</evidence>
<keyword evidence="7" id="KW-0406">Ion transport</keyword>
<dbReference type="InterPro" id="IPR002528">
    <property type="entry name" value="MATE_fam"/>
</dbReference>
<proteinExistence type="predicted"/>
<feature type="transmembrane region" description="Helical" evidence="10">
    <location>
        <begin position="164"/>
        <end position="188"/>
    </location>
</feature>
<reference evidence="11 12" key="1">
    <citation type="submission" date="2024-01" db="EMBL/GenBank/DDBJ databases">
        <title>Uliginosibacterium soil sp. nov.</title>
        <authorList>
            <person name="Lv Y."/>
        </authorList>
    </citation>
    <scope>NUCLEOTIDE SEQUENCE [LARGE SCALE GENOMIC DNA]</scope>
    <source>
        <strain evidence="11 12">H3</strain>
    </source>
</reference>
<sequence length="468" mass="48776">MTTSTPSLKSRFVLRALLAHASPILIAQLASMSTTIVDTVIAGYAGTVDLAAVGIGSGIYISVMLAFAGIVQGLTPIAAQHFGARRISELPASFQQGIWLAAGLALLGMVLMIFPGWLLNASSMTPEIEARTRAYLTALAFVLPGTLIYRTCGGMLNAIGAPRMLMFFGLANAGVHALLAPTLAFGWLGTTPLGAVGCAISNVIITSSLAIAGLVYLARSQRSQALHLLSGWQAPSLARIGEILRIGLPIGMSAFVEITSFALIALMVAPLGPIAVGGHRILGSFGGVCYMLPLSISIATLAMVGQAAGAQDWPHVRKTVRVGMLLGVGASTSLALLLWASGDALIRVYTPDPAVQQLAISLIGLIAFYQLFDAVQTVAAQALRGLKQSIGPMTIHIICFWGVGMAGGWWLCYRGFTPLGIAPMGLGGFWWAATLATIVASAMFAALLRASLQKTKTTQITSRATSEA</sequence>
<feature type="transmembrane region" description="Helical" evidence="10">
    <location>
        <begin position="134"/>
        <end position="152"/>
    </location>
</feature>
<dbReference type="RefSeq" id="WP_327599426.1">
    <property type="nucleotide sequence ID" value="NZ_JAYXHS010000002.1"/>
</dbReference>
<feature type="transmembrane region" description="Helical" evidence="10">
    <location>
        <begin position="428"/>
        <end position="448"/>
    </location>
</feature>
<feature type="transmembrane region" description="Helical" evidence="10">
    <location>
        <begin position="50"/>
        <end position="77"/>
    </location>
</feature>
<dbReference type="InterPro" id="IPR048279">
    <property type="entry name" value="MdtK-like"/>
</dbReference>
<evidence type="ECO:0000256" key="8">
    <source>
        <dbReference type="ARBA" id="ARBA00023136"/>
    </source>
</evidence>
<feature type="transmembrane region" description="Helical" evidence="10">
    <location>
        <begin position="12"/>
        <end position="30"/>
    </location>
</feature>
<feature type="transmembrane region" description="Helical" evidence="10">
    <location>
        <begin position="393"/>
        <end position="416"/>
    </location>
</feature>
<accession>A0ABU6K643</accession>
<dbReference type="Proteomes" id="UP001331561">
    <property type="component" value="Unassembled WGS sequence"/>
</dbReference>
<dbReference type="NCBIfam" id="TIGR00797">
    <property type="entry name" value="matE"/>
    <property type="match status" value="1"/>
</dbReference>
<keyword evidence="5 10" id="KW-0812">Transmembrane</keyword>
<dbReference type="EMBL" id="JAYXHS010000002">
    <property type="protein sequence ID" value="MEC5386460.1"/>
    <property type="molecule type" value="Genomic_DNA"/>
</dbReference>
<dbReference type="InterPro" id="IPR050222">
    <property type="entry name" value="MATE_MdtK"/>
</dbReference>
<comment type="subcellular location">
    <subcellularLocation>
        <location evidence="1">Cell inner membrane</location>
        <topology evidence="1">Multi-pass membrane protein</topology>
    </subcellularLocation>
</comment>
<evidence type="ECO:0000256" key="9">
    <source>
        <dbReference type="ARBA" id="ARBA00031636"/>
    </source>
</evidence>
<feature type="transmembrane region" description="Helical" evidence="10">
    <location>
        <begin position="281"/>
        <end position="302"/>
    </location>
</feature>
<evidence type="ECO:0000256" key="3">
    <source>
        <dbReference type="ARBA" id="ARBA00022449"/>
    </source>
</evidence>
<keyword evidence="6 10" id="KW-1133">Transmembrane helix</keyword>
<dbReference type="CDD" id="cd13131">
    <property type="entry name" value="MATE_NorM_like"/>
    <property type="match status" value="1"/>
</dbReference>
<evidence type="ECO:0000256" key="6">
    <source>
        <dbReference type="ARBA" id="ARBA00022989"/>
    </source>
</evidence>
<organism evidence="11 12">
    <name type="scientific">Uliginosibacterium silvisoli</name>
    <dbReference type="NCBI Taxonomy" id="3114758"/>
    <lineage>
        <taxon>Bacteria</taxon>
        <taxon>Pseudomonadati</taxon>
        <taxon>Pseudomonadota</taxon>
        <taxon>Betaproteobacteria</taxon>
        <taxon>Rhodocyclales</taxon>
        <taxon>Zoogloeaceae</taxon>
        <taxon>Uliginosibacterium</taxon>
    </lineage>
</organism>
<comment type="caution">
    <text evidence="11">The sequence shown here is derived from an EMBL/GenBank/DDBJ whole genome shotgun (WGS) entry which is preliminary data.</text>
</comment>
<dbReference type="PIRSF" id="PIRSF006603">
    <property type="entry name" value="DinF"/>
    <property type="match status" value="1"/>
</dbReference>
<evidence type="ECO:0000256" key="10">
    <source>
        <dbReference type="SAM" id="Phobius"/>
    </source>
</evidence>
<evidence type="ECO:0000256" key="2">
    <source>
        <dbReference type="ARBA" id="ARBA00022448"/>
    </source>
</evidence>
<feature type="transmembrane region" description="Helical" evidence="10">
    <location>
        <begin position="98"/>
        <end position="119"/>
    </location>
</feature>
<evidence type="ECO:0000256" key="7">
    <source>
        <dbReference type="ARBA" id="ARBA00023065"/>
    </source>
</evidence>
<keyword evidence="8 10" id="KW-0472">Membrane</keyword>
<evidence type="ECO:0000313" key="11">
    <source>
        <dbReference type="EMBL" id="MEC5386460.1"/>
    </source>
</evidence>
<keyword evidence="4" id="KW-1003">Cell membrane</keyword>